<keyword evidence="1" id="KW-0812">Transmembrane</keyword>
<keyword evidence="1" id="KW-1133">Transmembrane helix</keyword>
<keyword evidence="3" id="KW-1185">Reference proteome</keyword>
<dbReference type="EMBL" id="WOTH01000002">
    <property type="protein sequence ID" value="NHO52638.1"/>
    <property type="molecule type" value="Genomic_DNA"/>
</dbReference>
<evidence type="ECO:0000313" key="2">
    <source>
        <dbReference type="EMBL" id="NHO52638.1"/>
    </source>
</evidence>
<name>A0A967B8X4_9PROT</name>
<sequence>MAVSFHAARSKSLKWLIVALTLIGFWGQIALQGVMLPGDTPRGAILRLTGIDIGSVAGVSTSPALNHSLASHAHSHHDMSMEPSSHDAMMAADHAEHDHGSGHDADCPLCPLLLLFGVLVGSFVFLPSISSAWLAMRRRHRQPRAPPAFTLAVPPATGPPILI</sequence>
<keyword evidence="1" id="KW-0472">Membrane</keyword>
<evidence type="ECO:0000313" key="3">
    <source>
        <dbReference type="Proteomes" id="UP000597459"/>
    </source>
</evidence>
<dbReference type="AlphaFoldDB" id="A0A967B8X4"/>
<gene>
    <name evidence="2" type="ORF">GOB87_01485</name>
</gene>
<comment type="caution">
    <text evidence="2">The sequence shown here is derived from an EMBL/GenBank/DDBJ whole genome shotgun (WGS) entry which is preliminary data.</text>
</comment>
<dbReference type="Proteomes" id="UP000597459">
    <property type="component" value="Unassembled WGS sequence"/>
</dbReference>
<protein>
    <submittedName>
        <fullName evidence="2">DUF2946 domain-containing protein</fullName>
    </submittedName>
</protein>
<dbReference type="RefSeq" id="WP_166312777.1">
    <property type="nucleotide sequence ID" value="NZ_WOTH01000002.1"/>
</dbReference>
<feature type="transmembrane region" description="Helical" evidence="1">
    <location>
        <begin position="12"/>
        <end position="31"/>
    </location>
</feature>
<accession>A0A967B8X4</accession>
<proteinExistence type="predicted"/>
<feature type="transmembrane region" description="Helical" evidence="1">
    <location>
        <begin position="112"/>
        <end position="135"/>
    </location>
</feature>
<reference evidence="2" key="1">
    <citation type="submission" date="2019-11" db="EMBL/GenBank/DDBJ databases">
        <title>Description of new Acetobacter species.</title>
        <authorList>
            <person name="Cleenwerck I."/>
            <person name="Sombolestani A.S."/>
        </authorList>
    </citation>
    <scope>NUCLEOTIDE SEQUENCE</scope>
    <source>
        <strain evidence="2">LMG 1626</strain>
    </source>
</reference>
<evidence type="ECO:0000256" key="1">
    <source>
        <dbReference type="SAM" id="Phobius"/>
    </source>
</evidence>
<organism evidence="2 3">
    <name type="scientific">Acetobacter estunensis</name>
    <dbReference type="NCBI Taxonomy" id="104097"/>
    <lineage>
        <taxon>Bacteria</taxon>
        <taxon>Pseudomonadati</taxon>
        <taxon>Pseudomonadota</taxon>
        <taxon>Alphaproteobacteria</taxon>
        <taxon>Acetobacterales</taxon>
        <taxon>Acetobacteraceae</taxon>
        <taxon>Acetobacter</taxon>
    </lineage>
</organism>